<reference evidence="2" key="1">
    <citation type="journal article" date="2019" name="Sci. Rep.">
        <title>Draft genome of Tanacetum cinerariifolium, the natural source of mosquito coil.</title>
        <authorList>
            <person name="Yamashiro T."/>
            <person name="Shiraishi A."/>
            <person name="Satake H."/>
            <person name="Nakayama K."/>
        </authorList>
    </citation>
    <scope>NUCLEOTIDE SEQUENCE</scope>
</reference>
<feature type="region of interest" description="Disordered" evidence="1">
    <location>
        <begin position="193"/>
        <end position="224"/>
    </location>
</feature>
<name>A0A6L2NTL9_TANCI</name>
<dbReference type="EMBL" id="BKCJ010009964">
    <property type="protein sequence ID" value="GEU89436.1"/>
    <property type="molecule type" value="Genomic_DNA"/>
</dbReference>
<evidence type="ECO:0000313" key="2">
    <source>
        <dbReference type="EMBL" id="GEU89436.1"/>
    </source>
</evidence>
<comment type="caution">
    <text evidence="2">The sequence shown here is derived from an EMBL/GenBank/DDBJ whole genome shotgun (WGS) entry which is preliminary data.</text>
</comment>
<dbReference type="AlphaFoldDB" id="A0A6L2NTL9"/>
<accession>A0A6L2NTL9</accession>
<feature type="compositionally biased region" description="Basic residues" evidence="1">
    <location>
        <begin position="203"/>
        <end position="212"/>
    </location>
</feature>
<protein>
    <submittedName>
        <fullName evidence="2">Uncharacterized protein</fullName>
    </submittedName>
</protein>
<organism evidence="2">
    <name type="scientific">Tanacetum cinerariifolium</name>
    <name type="common">Dalmatian daisy</name>
    <name type="synonym">Chrysanthemum cinerariifolium</name>
    <dbReference type="NCBI Taxonomy" id="118510"/>
    <lineage>
        <taxon>Eukaryota</taxon>
        <taxon>Viridiplantae</taxon>
        <taxon>Streptophyta</taxon>
        <taxon>Embryophyta</taxon>
        <taxon>Tracheophyta</taxon>
        <taxon>Spermatophyta</taxon>
        <taxon>Magnoliopsida</taxon>
        <taxon>eudicotyledons</taxon>
        <taxon>Gunneridae</taxon>
        <taxon>Pentapetalae</taxon>
        <taxon>asterids</taxon>
        <taxon>campanulids</taxon>
        <taxon>Asterales</taxon>
        <taxon>Asteraceae</taxon>
        <taxon>Asteroideae</taxon>
        <taxon>Anthemideae</taxon>
        <taxon>Anthemidinae</taxon>
        <taxon>Tanacetum</taxon>
    </lineage>
</organism>
<proteinExistence type="predicted"/>
<evidence type="ECO:0000256" key="1">
    <source>
        <dbReference type="SAM" id="MobiDB-lite"/>
    </source>
</evidence>
<sequence length="224" mass="25449">MMDKQFSTLTTIPMSLLQVNFRSIEPILYEPVSFFAKRFMLHKLPMVAPRVTPYVLYLANSQPSPDQEKYGIQLTVEKLENASKSLNKLIDSQIVNNCKKGLGYNAVPPPHIGLFMPPKPDLSYIGLEEFTREHAVKTLNAKTSEEVPKVVKKDNGIPIIKDWKSDDEDESVPQLKIEKKTVIPSVAKVEFVKPKQQSQNARKTIKNVKKSRQSTNSKRGNKRN</sequence>
<gene>
    <name evidence="2" type="ORF">Tci_061414</name>
</gene>